<dbReference type="GO" id="GO:0006883">
    <property type="term" value="P:intracellular sodium ion homeostasis"/>
    <property type="evidence" value="ECO:0007669"/>
    <property type="project" value="TreeGrafter"/>
</dbReference>
<comment type="similarity">
    <text evidence="2">Belongs to the cation transport ATPase (P-type) (TC 3.A.3) family. Type IIA subfamily.</text>
</comment>
<dbReference type="InterPro" id="IPR001757">
    <property type="entry name" value="P_typ_ATPase"/>
</dbReference>
<gene>
    <name evidence="12" type="ORF">AUJ27_00935</name>
</gene>
<dbReference type="InterPro" id="IPR008250">
    <property type="entry name" value="ATPase_P-typ_transduc_dom_A_sf"/>
</dbReference>
<evidence type="ECO:0000256" key="9">
    <source>
        <dbReference type="ARBA" id="ARBA00023136"/>
    </source>
</evidence>
<protein>
    <recommendedName>
        <fullName evidence="11">Cation-transporting P-type ATPase N-terminal domain-containing protein</fullName>
    </recommendedName>
</protein>
<dbReference type="Gene3D" id="2.70.150.10">
    <property type="entry name" value="Calcium-transporting ATPase, cytoplasmic transduction domain A"/>
    <property type="match status" value="1"/>
</dbReference>
<dbReference type="Pfam" id="PF00690">
    <property type="entry name" value="Cation_ATPase_N"/>
    <property type="match status" value="1"/>
</dbReference>
<comment type="caution">
    <text evidence="12">The sequence shown here is derived from an EMBL/GenBank/DDBJ whole genome shotgun (WGS) entry which is preliminary data.</text>
</comment>
<feature type="transmembrane region" description="Helical" evidence="10">
    <location>
        <begin position="773"/>
        <end position="793"/>
    </location>
</feature>
<evidence type="ECO:0000259" key="11">
    <source>
        <dbReference type="SMART" id="SM00831"/>
    </source>
</evidence>
<dbReference type="InterPro" id="IPR018303">
    <property type="entry name" value="ATPase_P-typ_P_site"/>
</dbReference>
<dbReference type="SFLD" id="SFLDS00003">
    <property type="entry name" value="Haloacid_Dehalogenase"/>
    <property type="match status" value="1"/>
</dbReference>
<dbReference type="Pfam" id="PF00689">
    <property type="entry name" value="Cation_ATPase_C"/>
    <property type="match status" value="1"/>
</dbReference>
<dbReference type="AlphaFoldDB" id="A0A1J4T846"/>
<comment type="subcellular location">
    <subcellularLocation>
        <location evidence="1">Cell membrane</location>
        <topology evidence="1">Multi-pass membrane protein</topology>
    </subcellularLocation>
</comment>
<keyword evidence="9 10" id="KW-0472">Membrane</keyword>
<dbReference type="Pfam" id="PF13246">
    <property type="entry name" value="Cation_ATPase"/>
    <property type="match status" value="1"/>
</dbReference>
<dbReference type="SUPFAM" id="SSF56784">
    <property type="entry name" value="HAD-like"/>
    <property type="match status" value="1"/>
</dbReference>
<dbReference type="PRINTS" id="PR00119">
    <property type="entry name" value="CATATPASE"/>
</dbReference>
<organism evidence="12 13">
    <name type="scientific">Candidatus Falkowbacteria bacterium CG1_02_37_44</name>
    <dbReference type="NCBI Taxonomy" id="1805146"/>
    <lineage>
        <taxon>Bacteria</taxon>
        <taxon>Candidatus Falkowiibacteriota</taxon>
    </lineage>
</organism>
<dbReference type="GO" id="GO:0005886">
    <property type="term" value="C:plasma membrane"/>
    <property type="evidence" value="ECO:0007669"/>
    <property type="project" value="UniProtKB-SubCell"/>
</dbReference>
<keyword evidence="3" id="KW-1003">Cell membrane</keyword>
<feature type="transmembrane region" description="Helical" evidence="10">
    <location>
        <begin position="74"/>
        <end position="91"/>
    </location>
</feature>
<feature type="transmembrane region" description="Helical" evidence="10">
    <location>
        <begin position="50"/>
        <end position="68"/>
    </location>
</feature>
<evidence type="ECO:0000256" key="10">
    <source>
        <dbReference type="SAM" id="Phobius"/>
    </source>
</evidence>
<dbReference type="InterPro" id="IPR044492">
    <property type="entry name" value="P_typ_ATPase_HD_dom"/>
</dbReference>
<evidence type="ECO:0000256" key="6">
    <source>
        <dbReference type="ARBA" id="ARBA00022840"/>
    </source>
</evidence>
<evidence type="ECO:0000256" key="7">
    <source>
        <dbReference type="ARBA" id="ARBA00022967"/>
    </source>
</evidence>
<dbReference type="Pfam" id="PF08282">
    <property type="entry name" value="Hydrolase_3"/>
    <property type="match status" value="1"/>
</dbReference>
<proteinExistence type="inferred from homology"/>
<dbReference type="InterPro" id="IPR006068">
    <property type="entry name" value="ATPase_P-typ_cation-transptr_C"/>
</dbReference>
<evidence type="ECO:0000256" key="4">
    <source>
        <dbReference type="ARBA" id="ARBA00022692"/>
    </source>
</evidence>
<dbReference type="Gene3D" id="3.40.1110.10">
    <property type="entry name" value="Calcium-transporting ATPase, cytoplasmic domain N"/>
    <property type="match status" value="1"/>
</dbReference>
<feature type="transmembrane region" description="Helical" evidence="10">
    <location>
        <begin position="267"/>
        <end position="288"/>
    </location>
</feature>
<dbReference type="InterPro" id="IPR023298">
    <property type="entry name" value="ATPase_P-typ_TM_dom_sf"/>
</dbReference>
<evidence type="ECO:0000256" key="1">
    <source>
        <dbReference type="ARBA" id="ARBA00004651"/>
    </source>
</evidence>
<dbReference type="PANTHER" id="PTHR43294:SF21">
    <property type="entry name" value="CATION TRANSPORTING ATPASE"/>
    <property type="match status" value="1"/>
</dbReference>
<dbReference type="GO" id="GO:0005524">
    <property type="term" value="F:ATP binding"/>
    <property type="evidence" value="ECO:0007669"/>
    <property type="project" value="UniProtKB-KW"/>
</dbReference>
<feature type="transmembrane region" description="Helical" evidence="10">
    <location>
        <begin position="709"/>
        <end position="734"/>
    </location>
</feature>
<dbReference type="SUPFAM" id="SSF81653">
    <property type="entry name" value="Calcium ATPase, transduction domain A"/>
    <property type="match status" value="1"/>
</dbReference>
<sequence length="908" mass="101431">MKAETCLKELKSSVNGLTEDEAQKRIKKYGYNELPKEKPLGKFSIFISQFKSPLIYILLIFGFISLWLREYTDMIVILGAVAINTIIGYFQESKANDALARLKRLVELKSIVWRDGKKIAIDSRQITIGDIIIIKSGNRIPADARLWEEENLSVNEASLTGESIPSEKNINIVKKGASIADRKNMVFAGTIAVKGLGKAVVTAIGQETEIGKIAEMVKSAKEEKTPLQLRLGRFSNLLAIIFSLISIFVAVIGIFQKRSILEMIKIGISLAVSSIPEGLIVAITFILVMGMKRILKKKALTRKLVAAETLGSTTVICTDKTGTLTIGEMHVAHIIIGEKEFEIKTPGSRQEMVEAKAVSLALQTAMMVNEASIENPNDELGNWRIIGEPTEAALLSAAIQSGLNKEKLLQIEPKINELPFTSELKYMISLHKNISDLKEKNNLYKYILYEKGAPEIILGKSIKFFHQGRIINIAEEDRDKLNDSYKNLTNKGLRVIAVATREFKNLNELGFKDENEAYQLRGDDWNKIDNNLTFIGFIALKDPLRPEAKETIKICQEAGIKLIIITGDHQLTAKAIAEEAGIKVKSENIITGEYLDKIDDKELEQKVKKIEIYARVSPHHKLRIVRALQARGEVVAMTGDGINDSPALKQADIGISLGAGTDIAKEASDIVLLDNNFKTIVSAIYEGRIIFNNIRKVITYLISDSFSEVIIIIGSILMGAPLALIPVQILWINIINDGLPNFSLAFEKGDDNIMRKKPMKKHEPILNTEMKTIIFSVSIMRDLFVLVIFYVLIKLSYDINYIRTLIFAIIGIKSLMYIFSLRSLEKPIWKINPFSNAYLLISVFTSFLLLIAAIYLPLLQNILSTASLGFYSWMIILSAGIINIIMIEAVKYFFAHRPIKDIQPASLI</sequence>
<dbReference type="InterPro" id="IPR023214">
    <property type="entry name" value="HAD_sf"/>
</dbReference>
<dbReference type="Gene3D" id="3.40.50.1000">
    <property type="entry name" value="HAD superfamily/HAD-like"/>
    <property type="match status" value="1"/>
</dbReference>
<reference evidence="12 13" key="1">
    <citation type="journal article" date="2016" name="Environ. Microbiol.">
        <title>Genomic resolution of a cold subsurface aquifer community provides metabolic insights for novel microbes adapted to high CO concentrations.</title>
        <authorList>
            <person name="Probst A.J."/>
            <person name="Castelle C.J."/>
            <person name="Singh A."/>
            <person name="Brown C.T."/>
            <person name="Anantharaman K."/>
            <person name="Sharon I."/>
            <person name="Hug L.A."/>
            <person name="Burstein D."/>
            <person name="Emerson J.B."/>
            <person name="Thomas B.C."/>
            <person name="Banfield J.F."/>
        </authorList>
    </citation>
    <scope>NUCLEOTIDE SEQUENCE [LARGE SCALE GENOMIC DNA]</scope>
    <source>
        <strain evidence="12">CG1_02_37_44</strain>
    </source>
</reference>
<dbReference type="PANTHER" id="PTHR43294">
    <property type="entry name" value="SODIUM/POTASSIUM-TRANSPORTING ATPASE SUBUNIT ALPHA"/>
    <property type="match status" value="1"/>
</dbReference>
<feature type="transmembrane region" description="Helical" evidence="10">
    <location>
        <begin position="870"/>
        <end position="894"/>
    </location>
</feature>
<name>A0A1J4T846_9BACT</name>
<keyword evidence="4 10" id="KW-0812">Transmembrane</keyword>
<keyword evidence="7" id="KW-1278">Translocase</keyword>
<accession>A0A1J4T846</accession>
<keyword evidence="5" id="KW-0547">Nucleotide-binding</keyword>
<dbReference type="EMBL" id="MNUU01000016">
    <property type="protein sequence ID" value="OIO08324.1"/>
    <property type="molecule type" value="Genomic_DNA"/>
</dbReference>
<dbReference type="InterPro" id="IPR050510">
    <property type="entry name" value="Cation_transp_ATPase_P-type"/>
</dbReference>
<evidence type="ECO:0000256" key="5">
    <source>
        <dbReference type="ARBA" id="ARBA00022741"/>
    </source>
</evidence>
<dbReference type="GO" id="GO:1990573">
    <property type="term" value="P:potassium ion import across plasma membrane"/>
    <property type="evidence" value="ECO:0007669"/>
    <property type="project" value="TreeGrafter"/>
</dbReference>
<dbReference type="STRING" id="1805146.AUJ27_00935"/>
<dbReference type="SUPFAM" id="SSF81665">
    <property type="entry name" value="Calcium ATPase, transmembrane domain M"/>
    <property type="match status" value="1"/>
</dbReference>
<dbReference type="NCBIfam" id="TIGR01494">
    <property type="entry name" value="ATPase_P-type"/>
    <property type="match status" value="2"/>
</dbReference>
<dbReference type="PRINTS" id="PR00121">
    <property type="entry name" value="NAKATPASE"/>
</dbReference>
<dbReference type="GO" id="GO:0036376">
    <property type="term" value="P:sodium ion export across plasma membrane"/>
    <property type="evidence" value="ECO:0007669"/>
    <property type="project" value="TreeGrafter"/>
</dbReference>
<dbReference type="Proteomes" id="UP000183192">
    <property type="component" value="Unassembled WGS sequence"/>
</dbReference>
<dbReference type="SMART" id="SM00831">
    <property type="entry name" value="Cation_ATPase_N"/>
    <property type="match status" value="1"/>
</dbReference>
<evidence type="ECO:0000256" key="3">
    <source>
        <dbReference type="ARBA" id="ARBA00022475"/>
    </source>
</evidence>
<evidence type="ECO:0000256" key="8">
    <source>
        <dbReference type="ARBA" id="ARBA00022989"/>
    </source>
</evidence>
<dbReference type="PROSITE" id="PS00154">
    <property type="entry name" value="ATPASE_E1_E2"/>
    <property type="match status" value="1"/>
</dbReference>
<dbReference type="GO" id="GO:1902600">
    <property type="term" value="P:proton transmembrane transport"/>
    <property type="evidence" value="ECO:0007669"/>
    <property type="project" value="TreeGrafter"/>
</dbReference>
<feature type="transmembrane region" description="Helical" evidence="10">
    <location>
        <begin position="836"/>
        <end position="858"/>
    </location>
</feature>
<evidence type="ECO:0000256" key="2">
    <source>
        <dbReference type="ARBA" id="ARBA00005675"/>
    </source>
</evidence>
<dbReference type="GO" id="GO:0016887">
    <property type="term" value="F:ATP hydrolysis activity"/>
    <property type="evidence" value="ECO:0007669"/>
    <property type="project" value="InterPro"/>
</dbReference>
<dbReference type="Pfam" id="PF00122">
    <property type="entry name" value="E1-E2_ATPase"/>
    <property type="match status" value="1"/>
</dbReference>
<dbReference type="InterPro" id="IPR036412">
    <property type="entry name" value="HAD-like_sf"/>
</dbReference>
<dbReference type="InterPro" id="IPR023299">
    <property type="entry name" value="ATPase_P-typ_cyto_dom_N"/>
</dbReference>
<dbReference type="SFLD" id="SFLDF00027">
    <property type="entry name" value="p-type_atpase"/>
    <property type="match status" value="1"/>
</dbReference>
<evidence type="ECO:0000313" key="12">
    <source>
        <dbReference type="EMBL" id="OIO08324.1"/>
    </source>
</evidence>
<keyword evidence="6" id="KW-0067">ATP-binding</keyword>
<keyword evidence="8 10" id="KW-1133">Transmembrane helix</keyword>
<feature type="domain" description="Cation-transporting P-type ATPase N-terminal" evidence="11">
    <location>
        <begin position="1"/>
        <end position="70"/>
    </location>
</feature>
<dbReference type="GO" id="GO:0030007">
    <property type="term" value="P:intracellular potassium ion homeostasis"/>
    <property type="evidence" value="ECO:0007669"/>
    <property type="project" value="TreeGrafter"/>
</dbReference>
<dbReference type="Gene3D" id="1.20.1110.10">
    <property type="entry name" value="Calcium-transporting ATPase, transmembrane domain"/>
    <property type="match status" value="1"/>
</dbReference>
<evidence type="ECO:0000313" key="13">
    <source>
        <dbReference type="Proteomes" id="UP000183192"/>
    </source>
</evidence>
<dbReference type="SUPFAM" id="SSF81660">
    <property type="entry name" value="Metal cation-transporting ATPase, ATP-binding domain N"/>
    <property type="match status" value="1"/>
</dbReference>
<feature type="transmembrane region" description="Helical" evidence="10">
    <location>
        <begin position="805"/>
        <end position="824"/>
    </location>
</feature>
<dbReference type="GO" id="GO:0005391">
    <property type="term" value="F:P-type sodium:potassium-exchanging transporter activity"/>
    <property type="evidence" value="ECO:0007669"/>
    <property type="project" value="TreeGrafter"/>
</dbReference>
<dbReference type="SFLD" id="SFLDG00002">
    <property type="entry name" value="C1.7:_P-type_atpase_like"/>
    <property type="match status" value="1"/>
</dbReference>
<feature type="transmembrane region" description="Helical" evidence="10">
    <location>
        <begin position="234"/>
        <end position="255"/>
    </location>
</feature>
<dbReference type="InterPro" id="IPR004014">
    <property type="entry name" value="ATPase_P-typ_cation-transptr_N"/>
</dbReference>
<dbReference type="InterPro" id="IPR059000">
    <property type="entry name" value="ATPase_P-type_domA"/>
</dbReference>